<evidence type="ECO:0000256" key="3">
    <source>
        <dbReference type="PROSITE-ProRule" id="PRU00023"/>
    </source>
</evidence>
<feature type="compositionally biased region" description="Low complexity" evidence="4">
    <location>
        <begin position="30"/>
        <end position="54"/>
    </location>
</feature>
<dbReference type="PROSITE" id="PS51257">
    <property type="entry name" value="PROKAR_LIPOPROTEIN"/>
    <property type="match status" value="1"/>
</dbReference>
<keyword evidence="1" id="KW-0677">Repeat</keyword>
<dbReference type="Proteomes" id="UP000287857">
    <property type="component" value="Unassembled WGS sequence"/>
</dbReference>
<feature type="region of interest" description="Disordered" evidence="4">
    <location>
        <begin position="25"/>
        <end position="60"/>
    </location>
</feature>
<dbReference type="PANTHER" id="PTHR24173:SF74">
    <property type="entry name" value="ANKYRIN REPEAT DOMAIN-CONTAINING PROTEIN 16"/>
    <property type="match status" value="1"/>
</dbReference>
<dbReference type="SMART" id="SM00248">
    <property type="entry name" value="ANK"/>
    <property type="match status" value="4"/>
</dbReference>
<dbReference type="AlphaFoldDB" id="A0A429ZYA7"/>
<gene>
    <name evidence="6" type="ORF">CBF37_06085</name>
</gene>
<keyword evidence="5" id="KW-0732">Signal</keyword>
<evidence type="ECO:0000256" key="5">
    <source>
        <dbReference type="SAM" id="SignalP"/>
    </source>
</evidence>
<organism evidence="6 7">
    <name type="scientific">Vagococcus vulneris</name>
    <dbReference type="NCBI Taxonomy" id="1977869"/>
    <lineage>
        <taxon>Bacteria</taxon>
        <taxon>Bacillati</taxon>
        <taxon>Bacillota</taxon>
        <taxon>Bacilli</taxon>
        <taxon>Lactobacillales</taxon>
        <taxon>Enterococcaceae</taxon>
        <taxon>Vagococcus</taxon>
    </lineage>
</organism>
<keyword evidence="7" id="KW-1185">Reference proteome</keyword>
<evidence type="ECO:0000313" key="7">
    <source>
        <dbReference type="Proteomes" id="UP000287857"/>
    </source>
</evidence>
<evidence type="ECO:0000256" key="4">
    <source>
        <dbReference type="SAM" id="MobiDB-lite"/>
    </source>
</evidence>
<feature type="repeat" description="ANK" evidence="3">
    <location>
        <begin position="97"/>
        <end position="129"/>
    </location>
</feature>
<dbReference type="Gene3D" id="1.25.40.20">
    <property type="entry name" value="Ankyrin repeat-containing domain"/>
    <property type="match status" value="1"/>
</dbReference>
<dbReference type="PROSITE" id="PS50297">
    <property type="entry name" value="ANK_REP_REGION"/>
    <property type="match status" value="1"/>
</dbReference>
<dbReference type="InterPro" id="IPR036770">
    <property type="entry name" value="Ankyrin_rpt-contain_sf"/>
</dbReference>
<accession>A0A429ZYA7</accession>
<sequence>MIKLRGWIIMAGLFLSLTGCAGKNESTEQSLSSSSAPIQVSSTSQSSSETTSSSMEVKADGPAWETGTLLRAVEDKDMALVEKVIQNTKNLDEVNDKQETPLMIAVHNNQIDIAKLLIDAGADINKQDSIKDTPYLYAGAEGRTEILKYMLEHAEPNNKIYNRYGGNAIIPAAEKGHLENVKLLIADGREDINHQNNFNYTALIEAVALSDGSKTQQDIVQALVDAGADTKLKDNNGQTAEDYARAKGYQNMLKIIEKK</sequence>
<dbReference type="PANTHER" id="PTHR24173">
    <property type="entry name" value="ANKYRIN REPEAT CONTAINING"/>
    <property type="match status" value="1"/>
</dbReference>
<dbReference type="InterPro" id="IPR002110">
    <property type="entry name" value="Ankyrin_rpt"/>
</dbReference>
<feature type="signal peptide" evidence="5">
    <location>
        <begin position="1"/>
        <end position="21"/>
    </location>
</feature>
<evidence type="ECO:0000256" key="2">
    <source>
        <dbReference type="ARBA" id="ARBA00023043"/>
    </source>
</evidence>
<protein>
    <submittedName>
        <fullName evidence="6">Uncharacterized protein</fullName>
    </submittedName>
</protein>
<dbReference type="EMBL" id="NGJS01000007">
    <property type="protein sequence ID" value="RST98935.1"/>
    <property type="molecule type" value="Genomic_DNA"/>
</dbReference>
<dbReference type="OrthoDB" id="9812708at2"/>
<reference evidence="6 7" key="1">
    <citation type="submission" date="2017-05" db="EMBL/GenBank/DDBJ databases">
        <title>Vagococcus spp. assemblies.</title>
        <authorList>
            <person name="Gulvik C.A."/>
        </authorList>
    </citation>
    <scope>NUCLEOTIDE SEQUENCE [LARGE SCALE GENOMIC DNA]</scope>
    <source>
        <strain evidence="6 7">SS1995</strain>
    </source>
</reference>
<keyword evidence="2 3" id="KW-0040">ANK repeat</keyword>
<dbReference type="SUPFAM" id="SSF48403">
    <property type="entry name" value="Ankyrin repeat"/>
    <property type="match status" value="1"/>
</dbReference>
<comment type="caution">
    <text evidence="6">The sequence shown here is derived from an EMBL/GenBank/DDBJ whole genome shotgun (WGS) entry which is preliminary data.</text>
</comment>
<feature type="chain" id="PRO_5039173386" evidence="5">
    <location>
        <begin position="22"/>
        <end position="259"/>
    </location>
</feature>
<dbReference type="Pfam" id="PF12796">
    <property type="entry name" value="Ank_2"/>
    <property type="match status" value="2"/>
</dbReference>
<evidence type="ECO:0000256" key="1">
    <source>
        <dbReference type="ARBA" id="ARBA00022737"/>
    </source>
</evidence>
<proteinExistence type="predicted"/>
<name>A0A429ZYA7_9ENTE</name>
<evidence type="ECO:0000313" key="6">
    <source>
        <dbReference type="EMBL" id="RST98935.1"/>
    </source>
</evidence>
<dbReference type="PROSITE" id="PS50088">
    <property type="entry name" value="ANK_REPEAT"/>
    <property type="match status" value="1"/>
</dbReference>
<dbReference type="RefSeq" id="WP_125983858.1">
    <property type="nucleotide sequence ID" value="NZ_NGJS01000007.1"/>
</dbReference>